<evidence type="ECO:0000313" key="7">
    <source>
        <dbReference type="EMBL" id="TKW53558.1"/>
    </source>
</evidence>
<dbReference type="InterPro" id="IPR000209">
    <property type="entry name" value="Peptidase_S8/S53_dom"/>
</dbReference>
<sequence>MTRSVNKKQIQDLNNTLSTHATPGSLEGKTSIHTGLIVFFKASISSIQANAIKKLPGVAAVTPDLMLEEKQSRPSSTPPSLTPRQTSPKDRSGSPLTNVRNPANVRLQLVAPTELEVISQPPGSVRAAHPPGFAYASEAGRGVTIYVIDTGANTQNPQWEGMSGNKRFMYLPKAEETMTDGHESGHGSCVSSKATGSLFGTAKDAKIVMLKVPRELPWTSATLAALVDISDDVKSKGIKGKAVVNISLGQYFPMKEESIVEAYKYSIVTLMSEDIVVVTASDYSQGTIEELTTSAPGNVMCTSTVPAVVGVIAVWLSQDEHAAELQVPGEVAAKVKAKVKKFSYPRVRGGPPVIWNGIDVRELVCKSPKRPGGAGSDCRMTLNPLASARPPQPPKPQWSKKPQGFRRVFEQDGVIGRCYVERWNSSDFDVKDNIEQWCLDRCRGKCASVFLYRVLQFSSWEYNESYICNTYVDRNTVPLKVVKKCAQITEVTNCMQV</sequence>
<proteinExistence type="inferred from homology"/>
<evidence type="ECO:0000256" key="5">
    <source>
        <dbReference type="SAM" id="MobiDB-lite"/>
    </source>
</evidence>
<organism evidence="7 8">
    <name type="scientific">Colletotrichum tanaceti</name>
    <dbReference type="NCBI Taxonomy" id="1306861"/>
    <lineage>
        <taxon>Eukaryota</taxon>
        <taxon>Fungi</taxon>
        <taxon>Dikarya</taxon>
        <taxon>Ascomycota</taxon>
        <taxon>Pezizomycotina</taxon>
        <taxon>Sordariomycetes</taxon>
        <taxon>Hypocreomycetidae</taxon>
        <taxon>Glomerellales</taxon>
        <taxon>Glomerellaceae</taxon>
        <taxon>Colletotrichum</taxon>
        <taxon>Colletotrichum destructivum species complex</taxon>
    </lineage>
</organism>
<keyword evidence="3" id="KW-0378">Hydrolase</keyword>
<dbReference type="GO" id="GO:0006508">
    <property type="term" value="P:proteolysis"/>
    <property type="evidence" value="ECO:0007669"/>
    <property type="project" value="UniProtKB-KW"/>
</dbReference>
<comment type="similarity">
    <text evidence="1">Belongs to the peptidase S8 family.</text>
</comment>
<dbReference type="Pfam" id="PF00082">
    <property type="entry name" value="Peptidase_S8"/>
    <property type="match status" value="1"/>
</dbReference>
<dbReference type="STRING" id="1306861.A0A4U6XCT3"/>
<dbReference type="EMBL" id="PJEX01000180">
    <property type="protein sequence ID" value="TKW53558.1"/>
    <property type="molecule type" value="Genomic_DNA"/>
</dbReference>
<comment type="caution">
    <text evidence="7">The sequence shown here is derived from an EMBL/GenBank/DDBJ whole genome shotgun (WGS) entry which is preliminary data.</text>
</comment>
<dbReference type="AlphaFoldDB" id="A0A4U6XCT3"/>
<keyword evidence="2 7" id="KW-0645">Protease</keyword>
<dbReference type="PANTHER" id="PTHR43806">
    <property type="entry name" value="PEPTIDASE S8"/>
    <property type="match status" value="1"/>
</dbReference>
<evidence type="ECO:0000256" key="1">
    <source>
        <dbReference type="ARBA" id="ARBA00011073"/>
    </source>
</evidence>
<evidence type="ECO:0000313" key="8">
    <source>
        <dbReference type="Proteomes" id="UP000310108"/>
    </source>
</evidence>
<evidence type="ECO:0000256" key="3">
    <source>
        <dbReference type="ARBA" id="ARBA00022801"/>
    </source>
</evidence>
<gene>
    <name evidence="7" type="primary">SP3</name>
    <name evidence="7" type="ORF">CTA1_5728</name>
</gene>
<reference evidence="7 8" key="1">
    <citation type="journal article" date="2019" name="PLoS ONE">
        <title>Comparative genome analysis indicates high evolutionary potential of pathogenicity genes in Colletotrichum tanaceti.</title>
        <authorList>
            <person name="Lelwala R.V."/>
            <person name="Korhonen P.K."/>
            <person name="Young N.D."/>
            <person name="Scott J.B."/>
            <person name="Ades P.A."/>
            <person name="Gasser R.B."/>
            <person name="Taylor P.W.J."/>
        </authorList>
    </citation>
    <scope>NUCLEOTIDE SEQUENCE [LARGE SCALE GENOMIC DNA]</scope>
    <source>
        <strain evidence="7">BRIP57314</strain>
    </source>
</reference>
<dbReference type="Gene3D" id="3.40.50.200">
    <property type="entry name" value="Peptidase S8/S53 domain"/>
    <property type="match status" value="1"/>
</dbReference>
<dbReference type="PANTHER" id="PTHR43806:SF11">
    <property type="entry name" value="CEREVISIN-RELATED"/>
    <property type="match status" value="1"/>
</dbReference>
<accession>A0A4U6XCT3</accession>
<dbReference type="SUPFAM" id="SSF52743">
    <property type="entry name" value="Subtilisin-like"/>
    <property type="match status" value="1"/>
</dbReference>
<dbReference type="OrthoDB" id="1896086at2759"/>
<dbReference type="Proteomes" id="UP000310108">
    <property type="component" value="Unassembled WGS sequence"/>
</dbReference>
<name>A0A4U6XCT3_9PEZI</name>
<protein>
    <submittedName>
        <fullName evidence="7">Subtilisin-like protease 3</fullName>
    </submittedName>
</protein>
<feature type="domain" description="Peptidase S8/S53" evidence="6">
    <location>
        <begin position="140"/>
        <end position="300"/>
    </location>
</feature>
<keyword evidence="4" id="KW-0720">Serine protease</keyword>
<evidence type="ECO:0000256" key="4">
    <source>
        <dbReference type="ARBA" id="ARBA00022825"/>
    </source>
</evidence>
<keyword evidence="8" id="KW-1185">Reference proteome</keyword>
<evidence type="ECO:0000256" key="2">
    <source>
        <dbReference type="ARBA" id="ARBA00022670"/>
    </source>
</evidence>
<evidence type="ECO:0000259" key="6">
    <source>
        <dbReference type="Pfam" id="PF00082"/>
    </source>
</evidence>
<dbReference type="GO" id="GO:0004252">
    <property type="term" value="F:serine-type endopeptidase activity"/>
    <property type="evidence" value="ECO:0007669"/>
    <property type="project" value="InterPro"/>
</dbReference>
<feature type="region of interest" description="Disordered" evidence="5">
    <location>
        <begin position="370"/>
        <end position="402"/>
    </location>
</feature>
<feature type="region of interest" description="Disordered" evidence="5">
    <location>
        <begin position="68"/>
        <end position="99"/>
    </location>
</feature>
<dbReference type="InterPro" id="IPR050131">
    <property type="entry name" value="Peptidase_S8_subtilisin-like"/>
</dbReference>
<dbReference type="InterPro" id="IPR036852">
    <property type="entry name" value="Peptidase_S8/S53_dom_sf"/>
</dbReference>